<evidence type="ECO:0000256" key="2">
    <source>
        <dbReference type="ARBA" id="ARBA00023186"/>
    </source>
</evidence>
<dbReference type="Gene3D" id="1.10.560.10">
    <property type="entry name" value="GroEL-like equatorial domain"/>
    <property type="match status" value="1"/>
</dbReference>
<keyword evidence="3" id="KW-0175">Coiled coil</keyword>
<dbReference type="InterPro" id="IPR027409">
    <property type="entry name" value="GroEL-like_apical_dom_sf"/>
</dbReference>
<dbReference type="GO" id="GO:0005524">
    <property type="term" value="F:ATP binding"/>
    <property type="evidence" value="ECO:0007669"/>
    <property type="project" value="InterPro"/>
</dbReference>
<dbReference type="NCBIfam" id="NF000592">
    <property type="entry name" value="PRK00013.1"/>
    <property type="match status" value="1"/>
</dbReference>
<evidence type="ECO:0000256" key="3">
    <source>
        <dbReference type="SAM" id="Coils"/>
    </source>
</evidence>
<dbReference type="SUPFAM" id="SSF54849">
    <property type="entry name" value="GroEL-intermediate domain like"/>
    <property type="match status" value="1"/>
</dbReference>
<dbReference type="NCBIfam" id="NF009487">
    <property type="entry name" value="PRK12849.1"/>
    <property type="match status" value="1"/>
</dbReference>
<dbReference type="InterPro" id="IPR001844">
    <property type="entry name" value="Cpn60/GroEL"/>
</dbReference>
<dbReference type="Pfam" id="PF00118">
    <property type="entry name" value="Cpn60_TCP1"/>
    <property type="match status" value="1"/>
</dbReference>
<organism evidence="4">
    <name type="scientific">uncultured virus</name>
    <dbReference type="NCBI Taxonomy" id="340016"/>
    <lineage>
        <taxon>Viruses</taxon>
        <taxon>environmental samples</taxon>
    </lineage>
</organism>
<dbReference type="SUPFAM" id="SSF48592">
    <property type="entry name" value="GroEL equatorial domain-like"/>
    <property type="match status" value="1"/>
</dbReference>
<dbReference type="InterPro" id="IPR027413">
    <property type="entry name" value="GROEL-like_equatorial_sf"/>
</dbReference>
<accession>A0A219YK74</accession>
<reference evidence="4" key="1">
    <citation type="journal article" date="2017" name="ISME J.">
        <title>Novel chaperonins are prevalent in the virioplankton and demonstrate links to viral biology and ecology.</title>
        <authorList>
            <person name="Marine R.L."/>
            <person name="Nasko D.J."/>
            <person name="Wray J."/>
            <person name="Polson S.W."/>
            <person name="Wommack K.E."/>
        </authorList>
    </citation>
    <scope>NUCLEOTIDE SEQUENCE</scope>
</reference>
<dbReference type="GO" id="GO:0042026">
    <property type="term" value="P:protein refolding"/>
    <property type="evidence" value="ECO:0007669"/>
    <property type="project" value="InterPro"/>
</dbReference>
<dbReference type="GO" id="GO:0140662">
    <property type="term" value="F:ATP-dependent protein folding chaperone"/>
    <property type="evidence" value="ECO:0007669"/>
    <property type="project" value="InterPro"/>
</dbReference>
<sequence length="516" mass="55208">MHTQIKFNLEAREALQRGLDEVANAVKVSMGAEGRTMIIPTPSRGYIATKDGVSIARSIMPDDEFEKIGASLVKEACSRTNSQAGDGTTTAAVLIQSIYNEGLALLSSGVSPVQLKKGIDQAVKDVVAQIKKQSVKVSKKNLKNVSTISVNGDQELGKLIADAFNKIGEHGIVTTQVSDTRETTIEVKDGLQLDNGFMSSKFVTDSIKGECVMEEPYVLLHKGTIQKGDSVVKLFDSLWSQGQRNKLVVITDDIDPFVLSTIMTNIENGAIANSICIVKTPQILKIHRDLLGDISTLTGAKIVSPETGNKLDASSLGRLDKFVATQSESFLIGDVGNLSSTIAELNERIKAETNEIEKLDLQERLSRISGGVATLMVGAQTDSELREKQDRIEDGINATRAALEEGILPGGGVALAQIGLFGFKDFNGSDFGKGYNIVMRAIARPYFQILENAGIENGELSSKEGMGINVTTGDSVDMIREGIIDPAKVTRCAIENAGSVAGTFLTTEGVVALRQG</sequence>
<dbReference type="EMBL" id="KU595490">
    <property type="protein sequence ID" value="AQM32656.1"/>
    <property type="molecule type" value="Genomic_DNA"/>
</dbReference>
<gene>
    <name evidence="4" type="primary">GroEL</name>
</gene>
<evidence type="ECO:0000256" key="1">
    <source>
        <dbReference type="ARBA" id="ARBA00006607"/>
    </source>
</evidence>
<evidence type="ECO:0000313" key="4">
    <source>
        <dbReference type="EMBL" id="AQM32656.1"/>
    </source>
</evidence>
<dbReference type="InterPro" id="IPR002423">
    <property type="entry name" value="Cpn60/GroEL/TCP-1"/>
</dbReference>
<comment type="similarity">
    <text evidence="1">Belongs to the chaperonin (HSP60) family.</text>
</comment>
<protein>
    <submittedName>
        <fullName evidence="4">Chaperonin GroEL</fullName>
    </submittedName>
</protein>
<dbReference type="PRINTS" id="PR00298">
    <property type="entry name" value="CHAPERONIN60"/>
</dbReference>
<dbReference type="PANTHER" id="PTHR45633">
    <property type="entry name" value="60 KDA HEAT SHOCK PROTEIN, MITOCHONDRIAL"/>
    <property type="match status" value="1"/>
</dbReference>
<name>A0A219YK74_9VIRU</name>
<proteinExistence type="inferred from homology"/>
<dbReference type="Gene3D" id="3.50.7.10">
    <property type="entry name" value="GroEL"/>
    <property type="match status" value="1"/>
</dbReference>
<keyword evidence="2" id="KW-0143">Chaperone</keyword>
<feature type="coiled-coil region" evidence="3">
    <location>
        <begin position="335"/>
        <end position="362"/>
    </location>
</feature>
<dbReference type="InterPro" id="IPR027410">
    <property type="entry name" value="TCP-1-like_intermed_sf"/>
</dbReference>
<dbReference type="Gene3D" id="3.30.260.10">
    <property type="entry name" value="TCP-1-like chaperonin intermediate domain"/>
    <property type="match status" value="1"/>
</dbReference>
<dbReference type="SUPFAM" id="SSF52029">
    <property type="entry name" value="GroEL apical domain-like"/>
    <property type="match status" value="1"/>
</dbReference>